<evidence type="ECO:0000256" key="2">
    <source>
        <dbReference type="ARBA" id="ARBA00008766"/>
    </source>
</evidence>
<keyword evidence="3 6" id="KW-0479">Metal-binding</keyword>
<accession>A0A4Y9YWJ0</accession>
<evidence type="ECO:0000256" key="5">
    <source>
        <dbReference type="ARBA" id="ARBA00023211"/>
    </source>
</evidence>
<dbReference type="GO" id="GO:0016787">
    <property type="term" value="F:hydrolase activity"/>
    <property type="evidence" value="ECO:0007669"/>
    <property type="project" value="UniProtKB-KW"/>
</dbReference>
<proteinExistence type="inferred from homology"/>
<organism evidence="8 9">
    <name type="scientific">Dentipellis fragilis</name>
    <dbReference type="NCBI Taxonomy" id="205917"/>
    <lineage>
        <taxon>Eukaryota</taxon>
        <taxon>Fungi</taxon>
        <taxon>Dikarya</taxon>
        <taxon>Basidiomycota</taxon>
        <taxon>Agaricomycotina</taxon>
        <taxon>Agaricomycetes</taxon>
        <taxon>Russulales</taxon>
        <taxon>Hericiaceae</taxon>
        <taxon>Dentipellis</taxon>
    </lineage>
</organism>
<dbReference type="InterPro" id="IPR050659">
    <property type="entry name" value="Peptidase_M24B"/>
</dbReference>
<keyword evidence="4" id="KW-0378">Hydrolase</keyword>
<dbReference type="PANTHER" id="PTHR46112">
    <property type="entry name" value="AMINOPEPTIDASE"/>
    <property type="match status" value="1"/>
</dbReference>
<dbReference type="Pfam" id="PF00557">
    <property type="entry name" value="Peptidase_M24"/>
    <property type="match status" value="1"/>
</dbReference>
<dbReference type="GO" id="GO:0046872">
    <property type="term" value="F:metal ion binding"/>
    <property type="evidence" value="ECO:0007669"/>
    <property type="project" value="UniProtKB-KW"/>
</dbReference>
<evidence type="ECO:0000256" key="6">
    <source>
        <dbReference type="RuleBase" id="RU000590"/>
    </source>
</evidence>
<name>A0A4Y9YWJ0_9AGAM</name>
<comment type="cofactor">
    <cofactor evidence="1">
        <name>Mn(2+)</name>
        <dbReference type="ChEBI" id="CHEBI:29035"/>
    </cofactor>
</comment>
<dbReference type="AlphaFoldDB" id="A0A4Y9YWJ0"/>
<sequence>MSFTHKQAASLLGNSSPSSRFIFAKAGICRSPHYLVGLNLCILVFATWRLSIVLQNFLYPSSFPSTDNATPFAHLASHCANITPIPTSEYHERQQKLAETLHALNASAYIAEPSASALYYANISNTAWHLSERPLLLIVSPEAIEDANGIALVRPRISILTPSFEATRAKLLPVPIANASYPEWQEYQSPYQTAFGALDLPSGGKIFVDGAVRHFIVDGLQHAAPQGTQVQSAPVEVRRLRERKSAKELEIMKCANEVTVLAIRAVREKLVAGSRESEGRALMRDALAAAGLQDLSLIVLFGENAALPHGSGTDRALGADDFVLIDCGGSLHGYQSDVTRTFALPRSSPDPEYVFLWITVHTAQEHALRAARAGALTRAVDKAARDVIAETDTAQYFTHRLGHGIGLEVHESPYLVGGSDDVIQTGHTFSDEPGIYIEGTVGVRLEDCFYIDEDGNAVFLTAGVGGQAASPWAP</sequence>
<evidence type="ECO:0000256" key="3">
    <source>
        <dbReference type="ARBA" id="ARBA00022723"/>
    </source>
</evidence>
<dbReference type="Gene3D" id="3.90.230.10">
    <property type="entry name" value="Creatinase/methionine aminopeptidase superfamily"/>
    <property type="match status" value="1"/>
</dbReference>
<dbReference type="Gene3D" id="3.40.350.10">
    <property type="entry name" value="Creatinase/prolidase N-terminal domain"/>
    <property type="match status" value="1"/>
</dbReference>
<comment type="similarity">
    <text evidence="2 6">Belongs to the peptidase M24B family.</text>
</comment>
<comment type="caution">
    <text evidence="8">The sequence shown here is derived from an EMBL/GenBank/DDBJ whole genome shotgun (WGS) entry which is preliminary data.</text>
</comment>
<dbReference type="PROSITE" id="PS00491">
    <property type="entry name" value="PROLINE_PEPTIDASE"/>
    <property type="match status" value="1"/>
</dbReference>
<feature type="domain" description="Peptidase M24" evidence="7">
    <location>
        <begin position="250"/>
        <end position="453"/>
    </location>
</feature>
<dbReference type="OrthoDB" id="9995434at2759"/>
<dbReference type="EMBL" id="SEOQ01000334">
    <property type="protein sequence ID" value="TFY65499.1"/>
    <property type="molecule type" value="Genomic_DNA"/>
</dbReference>
<keyword evidence="5" id="KW-0464">Manganese</keyword>
<evidence type="ECO:0000256" key="1">
    <source>
        <dbReference type="ARBA" id="ARBA00001936"/>
    </source>
</evidence>
<dbReference type="SUPFAM" id="SSF55920">
    <property type="entry name" value="Creatinase/aminopeptidase"/>
    <property type="match status" value="1"/>
</dbReference>
<keyword evidence="9" id="KW-1185">Reference proteome</keyword>
<dbReference type="InterPro" id="IPR029149">
    <property type="entry name" value="Creatin/AminoP/Spt16_N"/>
</dbReference>
<gene>
    <name evidence="8" type="ORF">EVG20_g5567</name>
</gene>
<dbReference type="SUPFAM" id="SSF53092">
    <property type="entry name" value="Creatinase/prolidase N-terminal domain"/>
    <property type="match status" value="1"/>
</dbReference>
<evidence type="ECO:0000313" key="9">
    <source>
        <dbReference type="Proteomes" id="UP000298327"/>
    </source>
</evidence>
<dbReference type="PANTHER" id="PTHR46112:SF2">
    <property type="entry name" value="XAA-PRO AMINOPEPTIDASE P-RELATED"/>
    <property type="match status" value="1"/>
</dbReference>
<evidence type="ECO:0000259" key="7">
    <source>
        <dbReference type="Pfam" id="PF00557"/>
    </source>
</evidence>
<dbReference type="Proteomes" id="UP000298327">
    <property type="component" value="Unassembled WGS sequence"/>
</dbReference>
<dbReference type="STRING" id="205917.A0A4Y9YWJ0"/>
<reference evidence="8 9" key="1">
    <citation type="submission" date="2019-02" db="EMBL/GenBank/DDBJ databases">
        <title>Genome sequencing of the rare red list fungi Dentipellis fragilis.</title>
        <authorList>
            <person name="Buettner E."/>
            <person name="Kellner H."/>
        </authorList>
    </citation>
    <scope>NUCLEOTIDE SEQUENCE [LARGE SCALE GENOMIC DNA]</scope>
    <source>
        <strain evidence="8 9">DSM 105465</strain>
    </source>
</reference>
<dbReference type="InterPro" id="IPR000994">
    <property type="entry name" value="Pept_M24"/>
</dbReference>
<evidence type="ECO:0000313" key="8">
    <source>
        <dbReference type="EMBL" id="TFY65499.1"/>
    </source>
</evidence>
<dbReference type="InterPro" id="IPR001131">
    <property type="entry name" value="Peptidase_M24B_aminopep-P_CS"/>
</dbReference>
<protein>
    <recommendedName>
        <fullName evidence="7">Peptidase M24 domain-containing protein</fullName>
    </recommendedName>
</protein>
<dbReference type="InterPro" id="IPR036005">
    <property type="entry name" value="Creatinase/aminopeptidase-like"/>
</dbReference>
<evidence type="ECO:0000256" key="4">
    <source>
        <dbReference type="ARBA" id="ARBA00022801"/>
    </source>
</evidence>